<name>A0A9W9I1R5_9EURO</name>
<dbReference type="PANTHER" id="PTHR46082:SF6">
    <property type="entry name" value="AAA+ ATPASE DOMAIN-CONTAINING PROTEIN-RELATED"/>
    <property type="match status" value="1"/>
</dbReference>
<dbReference type="Proteomes" id="UP001146351">
    <property type="component" value="Unassembled WGS sequence"/>
</dbReference>
<organism evidence="4 5">
    <name type="scientific">Penicillium capsulatum</name>
    <dbReference type="NCBI Taxonomy" id="69766"/>
    <lineage>
        <taxon>Eukaryota</taxon>
        <taxon>Fungi</taxon>
        <taxon>Dikarya</taxon>
        <taxon>Ascomycota</taxon>
        <taxon>Pezizomycotina</taxon>
        <taxon>Eurotiomycetes</taxon>
        <taxon>Eurotiomycetidae</taxon>
        <taxon>Eurotiales</taxon>
        <taxon>Aspergillaceae</taxon>
        <taxon>Penicillium</taxon>
    </lineage>
</organism>
<protein>
    <submittedName>
        <fullName evidence="4">TPR repeat protein</fullName>
    </submittedName>
</protein>
<dbReference type="EMBL" id="JAPQKO010000005">
    <property type="protein sequence ID" value="KAJ5161906.1"/>
    <property type="molecule type" value="Genomic_DNA"/>
</dbReference>
<feature type="domain" description="NB-ARC" evidence="2">
    <location>
        <begin position="266"/>
        <end position="400"/>
    </location>
</feature>
<dbReference type="OrthoDB" id="1658288at2759"/>
<dbReference type="InterPro" id="IPR019734">
    <property type="entry name" value="TPR_rpt"/>
</dbReference>
<comment type="caution">
    <text evidence="4">The sequence shown here is derived from an EMBL/GenBank/DDBJ whole genome shotgun (WGS) entry which is preliminary data.</text>
</comment>
<dbReference type="Gene3D" id="1.25.40.10">
    <property type="entry name" value="Tetratricopeptide repeat domain"/>
    <property type="match status" value="2"/>
</dbReference>
<sequence>MSGLEILGGIGAIAGIITGAIQLYDRAKQQNKLPEECNNIQLRLPVILDILKSCEENLQARTGSLGPKTIGALHNIIKNCWSTARDLEIESQNMPAKKESRVKTAFKKSHRQEKIDKLKELMGTITQNVYLIVNHEAVKSASPTQNYELKVVLQELGRPPPPSDETSSGSKVSSGSGVGTQSNNWASNVNSTVNSGNGHQTLGPVSGRVGDTYREIYASTVTGSGIINNFHSASPREVDFSFGKPLDIRLGQISCLSSELFVARDSELDQITKILHSKNTAKEKTRVVLRGMGGVGKTQLAIRYVNSRRGDYSSVFWLNAASEDAVKQSFRSIAGIIVNSNELDKFTDRQIVRGVHQWLSEPSNPRWLLVFDNYDEPKSFRIEDYFPSASFGAFLVTSRRSIDDLGKNIDIKPFQRPEDSLAILGARSQRANARLDPAAKSLAKRLDGLPLALASAGAYVQKSKISFKDYLEEYNTHWEVGLKGHPNLREYGDRTLYTTWRVSYSHLKRNEPNAAEMLKLLAYFDNQSFSHETFYRVNSCPKWLDEWIKHPVKFRALTVVLADYNFLDVHPMGKSWSMHNCVHDWTLAALNQRIDEGYYWYSFDCLDATLDRSDEQNWACLIFSSSARHALRLLNRRFLDPLDRPKDAKLEAMTVVSDFLSCQDHLNAAEKMYERTISGYKRAPGPPKSQLLWVKSGLGNLYHKQKRLPEAEKTFIEVLRRCREGPDPEILLTLCISQSLGGLYRDQNRLDDAETILFSALRVCKSTELKVDDALTLQIMVTLGDVYLKRRRLPKAEDMFLQALDGCQRALKPDDILTTDIFVCLGVVYLEQNKPYEAKKRFQQALAGRERVLGRDSLPTLNVVCRLAYLILSYEGQGTPKEAENMLLRALHGYEKAPGRDDPAMLAVVQNLRRLYREQGNSEGAKRMSSWLRSAGRIDK</sequence>
<reference evidence="4" key="2">
    <citation type="journal article" date="2023" name="IMA Fungus">
        <title>Comparative genomic study of the Penicillium genus elucidates a diverse pangenome and 15 lateral gene transfer events.</title>
        <authorList>
            <person name="Petersen C."/>
            <person name="Sorensen T."/>
            <person name="Nielsen M.R."/>
            <person name="Sondergaard T.E."/>
            <person name="Sorensen J.L."/>
            <person name="Fitzpatrick D.A."/>
            <person name="Frisvad J.C."/>
            <person name="Nielsen K.L."/>
        </authorList>
    </citation>
    <scope>NUCLEOTIDE SEQUENCE</scope>
    <source>
        <strain evidence="4">IBT 21917</strain>
    </source>
</reference>
<dbReference type="Pfam" id="PF13424">
    <property type="entry name" value="TPR_12"/>
    <property type="match status" value="2"/>
</dbReference>
<accession>A0A9W9I1R5</accession>
<dbReference type="InterPro" id="IPR002182">
    <property type="entry name" value="NB-ARC"/>
</dbReference>
<dbReference type="Pfam" id="PF00931">
    <property type="entry name" value="NB-ARC"/>
    <property type="match status" value="1"/>
</dbReference>
<evidence type="ECO:0000256" key="1">
    <source>
        <dbReference type="SAM" id="MobiDB-lite"/>
    </source>
</evidence>
<proteinExistence type="predicted"/>
<evidence type="ECO:0000259" key="3">
    <source>
        <dbReference type="Pfam" id="PF17107"/>
    </source>
</evidence>
<gene>
    <name evidence="4" type="ORF">N7492_007298</name>
</gene>
<dbReference type="AlphaFoldDB" id="A0A9W9I1R5"/>
<dbReference type="InterPro" id="IPR027417">
    <property type="entry name" value="P-loop_NTPase"/>
</dbReference>
<dbReference type="InterPro" id="IPR031352">
    <property type="entry name" value="SesA"/>
</dbReference>
<dbReference type="GO" id="GO:0043531">
    <property type="term" value="F:ADP binding"/>
    <property type="evidence" value="ECO:0007669"/>
    <property type="project" value="InterPro"/>
</dbReference>
<evidence type="ECO:0000313" key="5">
    <source>
        <dbReference type="Proteomes" id="UP001146351"/>
    </source>
</evidence>
<dbReference type="SUPFAM" id="SSF48452">
    <property type="entry name" value="TPR-like"/>
    <property type="match status" value="2"/>
</dbReference>
<evidence type="ECO:0000259" key="2">
    <source>
        <dbReference type="Pfam" id="PF00931"/>
    </source>
</evidence>
<dbReference type="Pfam" id="PF17107">
    <property type="entry name" value="SesA"/>
    <property type="match status" value="1"/>
</dbReference>
<feature type="region of interest" description="Disordered" evidence="1">
    <location>
        <begin position="156"/>
        <end position="206"/>
    </location>
</feature>
<dbReference type="InterPro" id="IPR011990">
    <property type="entry name" value="TPR-like_helical_dom_sf"/>
</dbReference>
<dbReference type="SUPFAM" id="SSF52540">
    <property type="entry name" value="P-loop containing nucleoside triphosphate hydrolases"/>
    <property type="match status" value="1"/>
</dbReference>
<dbReference type="Gene3D" id="3.40.50.300">
    <property type="entry name" value="P-loop containing nucleotide triphosphate hydrolases"/>
    <property type="match status" value="1"/>
</dbReference>
<reference evidence="4" key="1">
    <citation type="submission" date="2022-11" db="EMBL/GenBank/DDBJ databases">
        <authorList>
            <person name="Petersen C."/>
        </authorList>
    </citation>
    <scope>NUCLEOTIDE SEQUENCE</scope>
    <source>
        <strain evidence="4">IBT 21917</strain>
    </source>
</reference>
<dbReference type="PANTHER" id="PTHR46082">
    <property type="entry name" value="ATP/GTP-BINDING PROTEIN-RELATED"/>
    <property type="match status" value="1"/>
</dbReference>
<feature type="compositionally biased region" description="Low complexity" evidence="1">
    <location>
        <begin position="187"/>
        <end position="198"/>
    </location>
</feature>
<dbReference type="SMART" id="SM00028">
    <property type="entry name" value="TPR"/>
    <property type="match status" value="4"/>
</dbReference>
<keyword evidence="5" id="KW-1185">Reference proteome</keyword>
<dbReference type="InterPro" id="IPR053137">
    <property type="entry name" value="NLR-like"/>
</dbReference>
<evidence type="ECO:0000313" key="4">
    <source>
        <dbReference type="EMBL" id="KAJ5161906.1"/>
    </source>
</evidence>
<feature type="domain" description="NACHT-NTPase and P-loop NTPases N-terminal" evidence="3">
    <location>
        <begin position="10"/>
        <end position="131"/>
    </location>
</feature>